<accession>A0A6N1P1S5</accession>
<dbReference type="InterPro" id="IPR022755">
    <property type="entry name" value="Znf_C2H2_jaz"/>
</dbReference>
<dbReference type="PROSITE" id="PS00028">
    <property type="entry name" value="ZINC_FINGER_C2H2_1"/>
    <property type="match status" value="1"/>
</dbReference>
<dbReference type="SMART" id="SM00355">
    <property type="entry name" value="ZnF_C2H2"/>
    <property type="match status" value="2"/>
</dbReference>
<feature type="domain" description="C2H2-type" evidence="5">
    <location>
        <begin position="66"/>
        <end position="95"/>
    </location>
</feature>
<organism evidence="6">
    <name type="scientific">Tupanvirus soda lake</name>
    <dbReference type="NCBI Taxonomy" id="2126985"/>
    <lineage>
        <taxon>Viruses</taxon>
        <taxon>Varidnaviria</taxon>
        <taxon>Bamfordvirae</taxon>
        <taxon>Nucleocytoviricota</taxon>
        <taxon>Megaviricetes</taxon>
        <taxon>Imitervirales</taxon>
        <taxon>Mimiviridae</taxon>
        <taxon>Megamimivirinae</taxon>
        <taxon>Tupanvirus</taxon>
        <taxon>Tupanvirus salinum</taxon>
    </lineage>
</organism>
<evidence type="ECO:0000256" key="1">
    <source>
        <dbReference type="ARBA" id="ARBA00022723"/>
    </source>
</evidence>
<keyword evidence="2 4" id="KW-0863">Zinc-finger</keyword>
<evidence type="ECO:0000256" key="4">
    <source>
        <dbReference type="PROSITE-ProRule" id="PRU00042"/>
    </source>
</evidence>
<dbReference type="RefSeq" id="YP_010782444.1">
    <property type="nucleotide sequence ID" value="NC_075039.1"/>
</dbReference>
<name>A0A6N1P1S5_9VIRU</name>
<dbReference type="Gene3D" id="3.30.160.60">
    <property type="entry name" value="Classic Zinc Finger"/>
    <property type="match status" value="1"/>
</dbReference>
<keyword evidence="3" id="KW-0862">Zinc</keyword>
<evidence type="ECO:0000256" key="3">
    <source>
        <dbReference type="ARBA" id="ARBA00022833"/>
    </source>
</evidence>
<reference evidence="6" key="1">
    <citation type="submission" date="2017-01" db="EMBL/GenBank/DDBJ databases">
        <authorList>
            <person name="Assis F.L."/>
            <person name="Abrahao J.S."/>
            <person name="Silva L."/>
            <person name="Khalil J.B."/>
            <person name="Rodrigues R."/>
            <person name="Silva L.S."/>
            <person name="Arantes T."/>
            <person name="Boratto P."/>
            <person name="Andrade M."/>
            <person name="Kroon E.G."/>
            <person name="Ribeiro B."/>
            <person name="Bergier I."/>
            <person name="Seligmann H."/>
            <person name="Ghigo E."/>
            <person name="Colson P."/>
            <person name="Levasseur A."/>
            <person name="Raoult D."/>
            <person name="Scola B.L."/>
        </authorList>
    </citation>
    <scope>NUCLEOTIDE SEQUENCE</scope>
    <source>
        <strain evidence="6">Soda lake</strain>
    </source>
</reference>
<keyword evidence="1" id="KW-0479">Metal-binding</keyword>
<dbReference type="GeneID" id="80519208"/>
<dbReference type="InterPro" id="IPR013087">
    <property type="entry name" value="Znf_C2H2_type"/>
</dbReference>
<dbReference type="PROSITE" id="PS50157">
    <property type="entry name" value="ZINC_FINGER_C2H2_2"/>
    <property type="match status" value="1"/>
</dbReference>
<dbReference type="GO" id="GO:0008270">
    <property type="term" value="F:zinc ion binding"/>
    <property type="evidence" value="ECO:0007669"/>
    <property type="project" value="UniProtKB-KW"/>
</dbReference>
<sequence>MWSKLNSQRFYFYHNNVHIYLVYKMVVYTCERCQKQFSQKCVFDKHVNRKIPCQITNEPVIIQKENYCGICNRQFSRSDTLRRHMKSQLHKKIKEAQINNHIRTNNGVINQIIGDKNIIINENYYFLSPFGQEEIDGLTTKEKFAIFLSDDNPIVMIIVKTNLNPLKPQYHNVGYTNLNSGYGLIYNGDTWERKEIESIMNDLLNSKRKDLLKIYTEIKDFLSEADSKNIENKLDTVDKNVEPKLEQHIKSKRKLVMNLKTHLFNNRFLVLNAIRKSQKTVIDSNKKNKNSWSDRYDFDDIEKKIKLNIQKINLKKEMAKDILEKIDEIDDIEYESIIKLIDDTTDINVLNIIIRLLNKTFCFCDDFNSDVLEDKIKNENEINEILFG</sequence>
<dbReference type="InterPro" id="IPR036236">
    <property type="entry name" value="Znf_C2H2_sf"/>
</dbReference>
<proteinExistence type="predicted"/>
<evidence type="ECO:0000313" key="6">
    <source>
        <dbReference type="EMBL" id="QKU35762.1"/>
    </source>
</evidence>
<evidence type="ECO:0000256" key="2">
    <source>
        <dbReference type="ARBA" id="ARBA00022771"/>
    </source>
</evidence>
<protein>
    <recommendedName>
        <fullName evidence="5">C2H2-type domain-containing protein</fullName>
    </recommendedName>
</protein>
<dbReference type="Pfam" id="PF12171">
    <property type="entry name" value="zf-C2H2_jaz"/>
    <property type="match status" value="1"/>
</dbReference>
<dbReference type="KEGG" id="vg:80519208"/>
<evidence type="ECO:0000259" key="5">
    <source>
        <dbReference type="PROSITE" id="PS50157"/>
    </source>
</evidence>
<reference evidence="6" key="2">
    <citation type="journal article" date="2018" name="Nat. Commun.">
        <title>Tailed giant Tupanvirus possesses the most complete translational apparatus of the known virosphere.</title>
        <authorList>
            <person name="Abrahao J."/>
            <person name="Silva L."/>
            <person name="Silva L.S."/>
            <person name="Khalil J.Y.B."/>
            <person name="Rodrigues R."/>
            <person name="Arantes T."/>
            <person name="Assis F."/>
            <person name="Boratto P."/>
            <person name="Andrade M."/>
            <person name="Kroon E.G."/>
            <person name="Ribeiro B."/>
            <person name="Bergier I."/>
            <person name="Seligmann H."/>
            <person name="Ghigo E."/>
            <person name="Colson P."/>
            <person name="Levasseur A."/>
            <person name="Kroemer G."/>
            <person name="Raoult D."/>
            <person name="La Scola B."/>
        </authorList>
    </citation>
    <scope>NUCLEOTIDE SEQUENCE [LARGE SCALE GENOMIC DNA]</scope>
    <source>
        <strain evidence="6">Soda lake</strain>
    </source>
</reference>
<dbReference type="EMBL" id="KY523104">
    <property type="protein sequence ID" value="QKU35762.1"/>
    <property type="molecule type" value="Genomic_DNA"/>
</dbReference>
<dbReference type="SUPFAM" id="SSF57667">
    <property type="entry name" value="beta-beta-alpha zinc fingers"/>
    <property type="match status" value="1"/>
</dbReference>